<dbReference type="Proteomes" id="UP000054217">
    <property type="component" value="Unassembled WGS sequence"/>
</dbReference>
<feature type="non-terminal residue" evidence="2">
    <location>
        <position position="1"/>
    </location>
</feature>
<dbReference type="EMBL" id="KN831970">
    <property type="protein sequence ID" value="KIO04560.1"/>
    <property type="molecule type" value="Genomic_DNA"/>
</dbReference>
<evidence type="ECO:0000313" key="2">
    <source>
        <dbReference type="EMBL" id="KIO04560.1"/>
    </source>
</evidence>
<dbReference type="HOGENOM" id="CLU_2910453_0_0_1"/>
<feature type="region of interest" description="Disordered" evidence="1">
    <location>
        <begin position="1"/>
        <end position="62"/>
    </location>
</feature>
<dbReference type="AlphaFoldDB" id="A0A0C3NUJ4"/>
<sequence>MQNCTSAYSDDPWLSNIETSRTQRQDQTLAGTASTPLSHSDREARRRLIDTRRAVKIPGQTF</sequence>
<gene>
    <name evidence="2" type="ORF">M404DRAFT_1000434</name>
</gene>
<reference evidence="3" key="2">
    <citation type="submission" date="2015-01" db="EMBL/GenBank/DDBJ databases">
        <title>Evolutionary Origins and Diversification of the Mycorrhizal Mutualists.</title>
        <authorList>
            <consortium name="DOE Joint Genome Institute"/>
            <consortium name="Mycorrhizal Genomics Consortium"/>
            <person name="Kohler A."/>
            <person name="Kuo A."/>
            <person name="Nagy L.G."/>
            <person name="Floudas D."/>
            <person name="Copeland A."/>
            <person name="Barry K.W."/>
            <person name="Cichocki N."/>
            <person name="Veneault-Fourrey C."/>
            <person name="LaButti K."/>
            <person name="Lindquist E.A."/>
            <person name="Lipzen A."/>
            <person name="Lundell T."/>
            <person name="Morin E."/>
            <person name="Murat C."/>
            <person name="Riley R."/>
            <person name="Ohm R."/>
            <person name="Sun H."/>
            <person name="Tunlid A."/>
            <person name="Henrissat B."/>
            <person name="Grigoriev I.V."/>
            <person name="Hibbett D.S."/>
            <person name="Martin F."/>
        </authorList>
    </citation>
    <scope>NUCLEOTIDE SEQUENCE [LARGE SCALE GENOMIC DNA]</scope>
    <source>
        <strain evidence="3">Marx 270</strain>
    </source>
</reference>
<organism evidence="2 3">
    <name type="scientific">Pisolithus tinctorius Marx 270</name>
    <dbReference type="NCBI Taxonomy" id="870435"/>
    <lineage>
        <taxon>Eukaryota</taxon>
        <taxon>Fungi</taxon>
        <taxon>Dikarya</taxon>
        <taxon>Basidiomycota</taxon>
        <taxon>Agaricomycotina</taxon>
        <taxon>Agaricomycetes</taxon>
        <taxon>Agaricomycetidae</taxon>
        <taxon>Boletales</taxon>
        <taxon>Sclerodermatineae</taxon>
        <taxon>Pisolithaceae</taxon>
        <taxon>Pisolithus</taxon>
    </lineage>
</organism>
<feature type="non-terminal residue" evidence="2">
    <location>
        <position position="62"/>
    </location>
</feature>
<proteinExistence type="predicted"/>
<feature type="compositionally biased region" description="Basic and acidic residues" evidence="1">
    <location>
        <begin position="39"/>
        <end position="53"/>
    </location>
</feature>
<keyword evidence="3" id="KW-1185">Reference proteome</keyword>
<accession>A0A0C3NUJ4</accession>
<reference evidence="2 3" key="1">
    <citation type="submission" date="2014-04" db="EMBL/GenBank/DDBJ databases">
        <authorList>
            <consortium name="DOE Joint Genome Institute"/>
            <person name="Kuo A."/>
            <person name="Kohler A."/>
            <person name="Costa M.D."/>
            <person name="Nagy L.G."/>
            <person name="Floudas D."/>
            <person name="Copeland A."/>
            <person name="Barry K.W."/>
            <person name="Cichocki N."/>
            <person name="Veneault-Fourrey C."/>
            <person name="LaButti K."/>
            <person name="Lindquist E.A."/>
            <person name="Lipzen A."/>
            <person name="Lundell T."/>
            <person name="Morin E."/>
            <person name="Murat C."/>
            <person name="Sun H."/>
            <person name="Tunlid A."/>
            <person name="Henrissat B."/>
            <person name="Grigoriev I.V."/>
            <person name="Hibbett D.S."/>
            <person name="Martin F."/>
            <person name="Nordberg H.P."/>
            <person name="Cantor M.N."/>
            <person name="Hua S.X."/>
        </authorList>
    </citation>
    <scope>NUCLEOTIDE SEQUENCE [LARGE SCALE GENOMIC DNA]</scope>
    <source>
        <strain evidence="2 3">Marx 270</strain>
    </source>
</reference>
<evidence type="ECO:0000256" key="1">
    <source>
        <dbReference type="SAM" id="MobiDB-lite"/>
    </source>
</evidence>
<feature type="compositionally biased region" description="Polar residues" evidence="1">
    <location>
        <begin position="16"/>
        <end position="38"/>
    </location>
</feature>
<name>A0A0C3NUJ4_PISTI</name>
<evidence type="ECO:0000313" key="3">
    <source>
        <dbReference type="Proteomes" id="UP000054217"/>
    </source>
</evidence>
<dbReference type="InParanoid" id="A0A0C3NUJ4"/>
<protein>
    <submittedName>
        <fullName evidence="2">Uncharacterized protein</fullName>
    </submittedName>
</protein>